<feature type="domain" description="Bulb-type lectin" evidence="4">
    <location>
        <begin position="14"/>
        <end position="138"/>
    </location>
</feature>
<dbReference type="PANTHER" id="PTHR32444:SF247">
    <property type="entry name" value="OS01G0958200 PROTEIN"/>
    <property type="match status" value="1"/>
</dbReference>
<dbReference type="InterPro" id="IPR036426">
    <property type="entry name" value="Bulb-type_lectin_dom_sf"/>
</dbReference>
<sequence length="276" mass="30736">MFLSFQVSDVSSADDTISTNQPLSLSQTIVSSGGIFELGFFHENSAIYGSFYIGMWYRKVSPRTIVWVANPESPIKSAFDCLLKMSNGNLILQNERNKALWSTGLNSSSSKDVQAVLLDNGNLVLRDGPNSSAAVLWQSFDHPSDTWLPGAKLKLGSPLLTSWKSSTDPSPGRFSLEVDSKTHSLITLWNGSNSYWSSGPWDDRLKNFKGLAEGTYLNFILNLDDSYITYSVDPDLIRAYPLVMVLMDVSGQFKLQVWREDFQVWGGDLFSPSENM</sequence>
<name>A0ABD1B351_CARAN</name>
<reference evidence="5 6" key="1">
    <citation type="submission" date="2024-04" db="EMBL/GenBank/DDBJ databases">
        <title>Genome assembly C_amara_ONT_v2.</title>
        <authorList>
            <person name="Yant L."/>
            <person name="Moore C."/>
            <person name="Slenker M."/>
        </authorList>
    </citation>
    <scope>NUCLEOTIDE SEQUENCE [LARGE SCALE GENOMIC DNA]</scope>
    <source>
        <tissue evidence="5">Leaf</tissue>
    </source>
</reference>
<dbReference type="Pfam" id="PF01453">
    <property type="entry name" value="B_lectin"/>
    <property type="match status" value="1"/>
</dbReference>
<dbReference type="InterPro" id="IPR001480">
    <property type="entry name" value="Bulb-type_lectin_dom"/>
</dbReference>
<dbReference type="Proteomes" id="UP001558713">
    <property type="component" value="Unassembled WGS sequence"/>
</dbReference>
<evidence type="ECO:0000256" key="3">
    <source>
        <dbReference type="ARBA" id="ARBA00023180"/>
    </source>
</evidence>
<keyword evidence="2" id="KW-1015">Disulfide bond</keyword>
<comment type="caution">
    <text evidence="5">The sequence shown here is derived from an EMBL/GenBank/DDBJ whole genome shotgun (WGS) entry which is preliminary data.</text>
</comment>
<dbReference type="AlphaFoldDB" id="A0ABD1B351"/>
<dbReference type="EMBL" id="JBANAX010000348">
    <property type="protein sequence ID" value="KAL1213229.1"/>
    <property type="molecule type" value="Genomic_DNA"/>
</dbReference>
<accession>A0ABD1B351</accession>
<evidence type="ECO:0000313" key="5">
    <source>
        <dbReference type="EMBL" id="KAL1213229.1"/>
    </source>
</evidence>
<evidence type="ECO:0000259" key="4">
    <source>
        <dbReference type="PROSITE" id="PS50927"/>
    </source>
</evidence>
<organism evidence="5 6">
    <name type="scientific">Cardamine amara subsp. amara</name>
    <dbReference type="NCBI Taxonomy" id="228776"/>
    <lineage>
        <taxon>Eukaryota</taxon>
        <taxon>Viridiplantae</taxon>
        <taxon>Streptophyta</taxon>
        <taxon>Embryophyta</taxon>
        <taxon>Tracheophyta</taxon>
        <taxon>Spermatophyta</taxon>
        <taxon>Magnoliopsida</taxon>
        <taxon>eudicotyledons</taxon>
        <taxon>Gunneridae</taxon>
        <taxon>Pentapetalae</taxon>
        <taxon>rosids</taxon>
        <taxon>malvids</taxon>
        <taxon>Brassicales</taxon>
        <taxon>Brassicaceae</taxon>
        <taxon>Cardamineae</taxon>
        <taxon>Cardamine</taxon>
    </lineage>
</organism>
<dbReference type="PROSITE" id="PS50927">
    <property type="entry name" value="BULB_LECTIN"/>
    <property type="match status" value="1"/>
</dbReference>
<evidence type="ECO:0000256" key="2">
    <source>
        <dbReference type="ARBA" id="ARBA00023157"/>
    </source>
</evidence>
<protein>
    <submittedName>
        <fullName evidence="5">G-type lectin S-receptor-like serine/threonine-protein kinase</fullName>
    </submittedName>
</protein>
<gene>
    <name evidence="5" type="ORF">V5N11_015689</name>
</gene>
<dbReference type="SMART" id="SM00108">
    <property type="entry name" value="B_lectin"/>
    <property type="match status" value="1"/>
</dbReference>
<dbReference type="CDD" id="cd00028">
    <property type="entry name" value="B_lectin"/>
    <property type="match status" value="1"/>
</dbReference>
<keyword evidence="1" id="KW-0732">Signal</keyword>
<keyword evidence="3" id="KW-0325">Glycoprotein</keyword>
<proteinExistence type="predicted"/>
<dbReference type="SUPFAM" id="SSF51110">
    <property type="entry name" value="alpha-D-mannose-specific plant lectins"/>
    <property type="match status" value="1"/>
</dbReference>
<evidence type="ECO:0000256" key="1">
    <source>
        <dbReference type="ARBA" id="ARBA00022729"/>
    </source>
</evidence>
<dbReference type="PANTHER" id="PTHR32444">
    <property type="entry name" value="BULB-TYPE LECTIN DOMAIN-CONTAINING PROTEIN"/>
    <property type="match status" value="1"/>
</dbReference>
<dbReference type="Gene3D" id="2.90.10.10">
    <property type="entry name" value="Bulb-type lectin domain"/>
    <property type="match status" value="1"/>
</dbReference>
<dbReference type="FunFam" id="2.90.10.10:FF:000022">
    <property type="entry name" value="Receptor-like protein kinase 4"/>
    <property type="match status" value="1"/>
</dbReference>
<evidence type="ECO:0000313" key="6">
    <source>
        <dbReference type="Proteomes" id="UP001558713"/>
    </source>
</evidence>
<keyword evidence="6" id="KW-1185">Reference proteome</keyword>